<dbReference type="Proteomes" id="UP000602087">
    <property type="component" value="Unassembled WGS sequence"/>
</dbReference>
<comment type="caution">
    <text evidence="1">The sequence shown here is derived from an EMBL/GenBank/DDBJ whole genome shotgun (WGS) entry which is preliminary data.</text>
</comment>
<name>A0A934MBU1_9MICO</name>
<proteinExistence type="predicted"/>
<keyword evidence="2" id="KW-1185">Reference proteome</keyword>
<gene>
    <name evidence="1" type="ORF">JAV76_11690</name>
</gene>
<reference evidence="1" key="1">
    <citation type="submission" date="2020-12" db="EMBL/GenBank/DDBJ databases">
        <title>Sanguibacter suaedae sp. nov., isolated from Suaeda aralocaspica.</title>
        <authorList>
            <person name="Ma Q."/>
        </authorList>
    </citation>
    <scope>NUCLEOTIDE SEQUENCE</scope>
    <source>
        <strain evidence="1">YZGR15</strain>
    </source>
</reference>
<protein>
    <submittedName>
        <fullName evidence="1">Uncharacterized protein</fullName>
    </submittedName>
</protein>
<dbReference type="AlphaFoldDB" id="A0A934MBU1"/>
<accession>A0A934MBU1</accession>
<dbReference type="EMBL" id="JAEINH010000009">
    <property type="protein sequence ID" value="MBI9115676.1"/>
    <property type="molecule type" value="Genomic_DNA"/>
</dbReference>
<evidence type="ECO:0000313" key="2">
    <source>
        <dbReference type="Proteomes" id="UP000602087"/>
    </source>
</evidence>
<sequence>MSYDILAFDPEATTDDGFERWWDDRSQWTEGHSYADPQVTTPALQAFYRDLIRAFPPMNGPDAPSDEQLVEDPDLEDRLTDYSIGSDLVYAAASWGQAEAVRGEFERLGRLHGVAVAFVSETPLRIQR</sequence>
<evidence type="ECO:0000313" key="1">
    <source>
        <dbReference type="EMBL" id="MBI9115676.1"/>
    </source>
</evidence>
<organism evidence="1 2">
    <name type="scientific">Sanguibacter suaedae</name>
    <dbReference type="NCBI Taxonomy" id="2795737"/>
    <lineage>
        <taxon>Bacteria</taxon>
        <taxon>Bacillati</taxon>
        <taxon>Actinomycetota</taxon>
        <taxon>Actinomycetes</taxon>
        <taxon>Micrococcales</taxon>
        <taxon>Sanguibacteraceae</taxon>
        <taxon>Sanguibacter</taxon>
    </lineage>
</organism>
<dbReference type="RefSeq" id="WP_198734237.1">
    <property type="nucleotide sequence ID" value="NZ_JAEINH010000009.1"/>
</dbReference>